<keyword evidence="8" id="KW-1185">Reference proteome</keyword>
<dbReference type="Pfam" id="PF01593">
    <property type="entry name" value="Amino_oxidase"/>
    <property type="match status" value="1"/>
</dbReference>
<dbReference type="PANTHER" id="PTHR42923:SF47">
    <property type="entry name" value="BLR3003 PROTEIN"/>
    <property type="match status" value="1"/>
</dbReference>
<dbReference type="Gene3D" id="3.50.50.60">
    <property type="entry name" value="FAD/NAD(P)-binding domain"/>
    <property type="match status" value="2"/>
</dbReference>
<dbReference type="InterPro" id="IPR001613">
    <property type="entry name" value="Flavin_amine_oxidase"/>
</dbReference>
<evidence type="ECO:0000256" key="4">
    <source>
        <dbReference type="SAM" id="MobiDB-lite"/>
    </source>
</evidence>
<feature type="region of interest" description="Disordered" evidence="4">
    <location>
        <begin position="386"/>
        <end position="405"/>
    </location>
</feature>
<accession>A0A7M2WZ36</accession>
<organism evidence="7 8">
    <name type="scientific">Humisphaera borealis</name>
    <dbReference type="NCBI Taxonomy" id="2807512"/>
    <lineage>
        <taxon>Bacteria</taxon>
        <taxon>Pseudomonadati</taxon>
        <taxon>Planctomycetota</taxon>
        <taxon>Phycisphaerae</taxon>
        <taxon>Tepidisphaerales</taxon>
        <taxon>Tepidisphaeraceae</taxon>
        <taxon>Humisphaera</taxon>
    </lineage>
</organism>
<protein>
    <submittedName>
        <fullName evidence="7">FAD-dependent oxidoreductase</fullName>
    </submittedName>
</protein>
<dbReference type="EMBL" id="CP063458">
    <property type="protein sequence ID" value="QOV90699.1"/>
    <property type="molecule type" value="Genomic_DNA"/>
</dbReference>
<reference evidence="7 8" key="1">
    <citation type="submission" date="2020-10" db="EMBL/GenBank/DDBJ databases">
        <title>Wide distribution of Phycisphaera-like planctomycetes from WD2101 soil group in peatlands and genome analysis of the first cultivated representative.</title>
        <authorList>
            <person name="Dedysh S.N."/>
            <person name="Beletsky A.V."/>
            <person name="Ivanova A."/>
            <person name="Kulichevskaya I.S."/>
            <person name="Suzina N.E."/>
            <person name="Philippov D.A."/>
            <person name="Rakitin A.L."/>
            <person name="Mardanov A.V."/>
            <person name="Ravin N.V."/>
        </authorList>
    </citation>
    <scope>NUCLEOTIDE SEQUENCE [LARGE SCALE GENOMIC DNA]</scope>
    <source>
        <strain evidence="7 8">M1803</strain>
    </source>
</reference>
<keyword evidence="5" id="KW-1133">Transmembrane helix</keyword>
<name>A0A7M2WZ36_9BACT</name>
<dbReference type="AlphaFoldDB" id="A0A7M2WZ36"/>
<dbReference type="NCBIfam" id="TIGR03467">
    <property type="entry name" value="HpnE"/>
    <property type="match status" value="1"/>
</dbReference>
<evidence type="ECO:0000259" key="6">
    <source>
        <dbReference type="Pfam" id="PF01593"/>
    </source>
</evidence>
<dbReference type="Gene3D" id="3.90.660.50">
    <property type="match status" value="1"/>
</dbReference>
<feature type="binding site" evidence="3">
    <location>
        <begin position="39"/>
        <end position="40"/>
    </location>
    <ligand>
        <name>FAD</name>
        <dbReference type="ChEBI" id="CHEBI:57692"/>
    </ligand>
</feature>
<dbReference type="InterPro" id="IPR002937">
    <property type="entry name" value="Amino_oxidase"/>
</dbReference>
<feature type="binding site" evidence="3">
    <location>
        <position position="238"/>
    </location>
    <ligand>
        <name>FAD</name>
        <dbReference type="ChEBI" id="CHEBI:57692"/>
    </ligand>
</feature>
<keyword evidence="5" id="KW-0812">Transmembrane</keyword>
<comment type="cofactor">
    <cofactor evidence="1">
        <name>FAD</name>
        <dbReference type="ChEBI" id="CHEBI:57692"/>
    </cofactor>
</comment>
<dbReference type="InterPro" id="IPR017830">
    <property type="entry name" value="SQase_HpnE"/>
</dbReference>
<keyword evidence="5" id="KW-0472">Membrane</keyword>
<dbReference type="RefSeq" id="WP_206293799.1">
    <property type="nucleotide sequence ID" value="NZ_CP063458.1"/>
</dbReference>
<dbReference type="GO" id="GO:0016491">
    <property type="term" value="F:oxidoreductase activity"/>
    <property type="evidence" value="ECO:0007669"/>
    <property type="project" value="UniProtKB-KW"/>
</dbReference>
<dbReference type="PRINTS" id="PR00757">
    <property type="entry name" value="AMINEOXDASEF"/>
</dbReference>
<feature type="transmembrane region" description="Helical" evidence="5">
    <location>
        <begin position="12"/>
        <end position="38"/>
    </location>
</feature>
<dbReference type="SUPFAM" id="SSF51905">
    <property type="entry name" value="FAD/NAD(P)-binding domain"/>
    <property type="match status" value="1"/>
</dbReference>
<gene>
    <name evidence="7" type="ORF">IPV69_04895</name>
</gene>
<keyword evidence="2" id="KW-0560">Oxidoreductase</keyword>
<evidence type="ECO:0000256" key="2">
    <source>
        <dbReference type="ARBA" id="ARBA00023002"/>
    </source>
</evidence>
<dbReference type="Proteomes" id="UP000593765">
    <property type="component" value="Chromosome"/>
</dbReference>
<dbReference type="KEGG" id="hbs:IPV69_04895"/>
<evidence type="ECO:0000313" key="8">
    <source>
        <dbReference type="Proteomes" id="UP000593765"/>
    </source>
</evidence>
<proteinExistence type="predicted"/>
<evidence type="ECO:0000313" key="7">
    <source>
        <dbReference type="EMBL" id="QOV90699.1"/>
    </source>
</evidence>
<dbReference type="InterPro" id="IPR050464">
    <property type="entry name" value="Zeta_carotene_desat/Oxidored"/>
</dbReference>
<dbReference type="PANTHER" id="PTHR42923">
    <property type="entry name" value="PROTOPORPHYRINOGEN OXIDASE"/>
    <property type="match status" value="1"/>
</dbReference>
<feature type="domain" description="Amine oxidase" evidence="6">
    <location>
        <begin position="19"/>
        <end position="440"/>
    </location>
</feature>
<sequence length="469" mass="50648">MPTKPSKTPENAIVIGGGLAGMAAAVALQSAGVSVTLLEASRRLGGRAGSFEDPQTGEQLDNCQHVLLGCCTNLRDFYRRVGAEHLIRYDRTIRFVDATGRGYDLFGIRGLPAPLHLGPSMLWFSLLSIPERLAISRAMLEMLWMGRAGRLALADTSFGDWLDAHDQPPELVAKFYDPVLVGALNEQCRDASAAYAIQVFQDAMLANEAGYVVGVPNCPLSRLYGSLPVKDVRLGVRVRELRFVGQRISGVILQAGEELTADAIIIATGHHTARRLVGDARTATDVRFIQSAGLTDVPILGVHLWFDRPVLPQPHVALVSGPLQWLFRKDDIGTSLHGVISAARDWVGRSTDECLALFERQVRQTLPAARDAKLIRGVVVVEKRATFSPSPGSDRHRASQAPPPGGIDNLYLAGDYTITGWPATMEGAVRSGYLAADAILSASHIAHPPFLVPDLPIEWPARLAGLGCD</sequence>
<evidence type="ECO:0000256" key="1">
    <source>
        <dbReference type="ARBA" id="ARBA00001974"/>
    </source>
</evidence>
<evidence type="ECO:0000256" key="5">
    <source>
        <dbReference type="SAM" id="Phobius"/>
    </source>
</evidence>
<dbReference type="InterPro" id="IPR036188">
    <property type="entry name" value="FAD/NAD-bd_sf"/>
</dbReference>
<evidence type="ECO:0000256" key="3">
    <source>
        <dbReference type="PIRSR" id="PIRSR601613-1"/>
    </source>
</evidence>